<organism evidence="1 2">
    <name type="scientific">Hymenobacter nivis</name>
    <dbReference type="NCBI Taxonomy" id="1850093"/>
    <lineage>
        <taxon>Bacteria</taxon>
        <taxon>Pseudomonadati</taxon>
        <taxon>Bacteroidota</taxon>
        <taxon>Cytophagia</taxon>
        <taxon>Cytophagales</taxon>
        <taxon>Hymenobacteraceae</taxon>
        <taxon>Hymenobacter</taxon>
    </lineage>
</organism>
<evidence type="ECO:0000313" key="2">
    <source>
        <dbReference type="Proteomes" id="UP000317646"/>
    </source>
</evidence>
<evidence type="ECO:0000313" key="1">
    <source>
        <dbReference type="EMBL" id="TPG66347.1"/>
    </source>
</evidence>
<accession>A0A502GVD7</accession>
<dbReference type="Proteomes" id="UP000317646">
    <property type="component" value="Unassembled WGS sequence"/>
</dbReference>
<proteinExistence type="predicted"/>
<protein>
    <submittedName>
        <fullName evidence="1">Uncharacterized protein</fullName>
    </submittedName>
</protein>
<name>A0A502GVD7_9BACT</name>
<dbReference type="EMBL" id="RCYZ01000003">
    <property type="protein sequence ID" value="TPG66347.1"/>
    <property type="molecule type" value="Genomic_DNA"/>
</dbReference>
<comment type="caution">
    <text evidence="1">The sequence shown here is derived from an EMBL/GenBank/DDBJ whole genome shotgun (WGS) entry which is preliminary data.</text>
</comment>
<sequence>MSRSQITSAFHQLSLEDAWGCLAHWVVPLPLKHLAKRPMLLWRLPTAGPASALTCLDTGPCRLVPAHPDTRADLRADLDEGLLRLNFSGQLLRGYFRLQCLPEGGGQLWQLTPIGYV</sequence>
<dbReference type="AlphaFoldDB" id="A0A502GVD7"/>
<reference evidence="1 2" key="1">
    <citation type="journal article" date="2019" name="Environ. Microbiol.">
        <title>Species interactions and distinct microbial communities in high Arctic permafrost affected cryosols are associated with the CH4 and CO2 gas fluxes.</title>
        <authorList>
            <person name="Altshuler I."/>
            <person name="Hamel J."/>
            <person name="Turney S."/>
            <person name="Magnuson E."/>
            <person name="Levesque R."/>
            <person name="Greer C."/>
            <person name="Whyte L.G."/>
        </authorList>
    </citation>
    <scope>NUCLEOTIDE SEQUENCE [LARGE SCALE GENOMIC DNA]</scope>
    <source>
        <strain evidence="1 2">S9.2P</strain>
    </source>
</reference>
<keyword evidence="2" id="KW-1185">Reference proteome</keyword>
<gene>
    <name evidence="1" type="ORF">EAH73_07970</name>
</gene>